<dbReference type="GO" id="GO:0016787">
    <property type="term" value="F:hydrolase activity"/>
    <property type="evidence" value="ECO:0007669"/>
    <property type="project" value="InterPro"/>
</dbReference>
<evidence type="ECO:0000259" key="1">
    <source>
        <dbReference type="Pfam" id="PF00149"/>
    </source>
</evidence>
<comment type="caution">
    <text evidence="2">The sequence shown here is derived from an EMBL/GenBank/DDBJ whole genome shotgun (WGS) entry which is preliminary data.</text>
</comment>
<dbReference type="InterPro" id="IPR004843">
    <property type="entry name" value="Calcineurin-like_PHP"/>
</dbReference>
<reference evidence="2" key="1">
    <citation type="submission" date="2013-12" db="EMBL/GenBank/DDBJ databases">
        <title>A Varibaculum cambriense genome reconstructed from a premature infant gut community with otherwise low bacterial novelty that shifts toward anaerobic metabolism during the third week of life.</title>
        <authorList>
            <person name="Brown C.T."/>
            <person name="Sharon I."/>
            <person name="Thomas B.C."/>
            <person name="Castelle C.J."/>
            <person name="Morowitz M.J."/>
            <person name="Banfield J.F."/>
        </authorList>
    </citation>
    <scope>NUCLEOTIDE SEQUENCE</scope>
</reference>
<dbReference type="Pfam" id="PF00149">
    <property type="entry name" value="Metallophos"/>
    <property type="match status" value="1"/>
</dbReference>
<dbReference type="InterPro" id="IPR051158">
    <property type="entry name" value="Metallophosphoesterase_sf"/>
</dbReference>
<proteinExistence type="predicted"/>
<dbReference type="InterPro" id="IPR029052">
    <property type="entry name" value="Metallo-depent_PP-like"/>
</dbReference>
<evidence type="ECO:0000313" key="2">
    <source>
        <dbReference type="EMBL" id="ETJ20892.1"/>
    </source>
</evidence>
<dbReference type="SUPFAM" id="SSF56300">
    <property type="entry name" value="Metallo-dependent phosphatases"/>
    <property type="match status" value="1"/>
</dbReference>
<dbReference type="Gene3D" id="3.60.21.10">
    <property type="match status" value="1"/>
</dbReference>
<organism evidence="2">
    <name type="scientific">human gut metagenome</name>
    <dbReference type="NCBI Taxonomy" id="408170"/>
    <lineage>
        <taxon>unclassified sequences</taxon>
        <taxon>metagenomes</taxon>
        <taxon>organismal metagenomes</taxon>
    </lineage>
</organism>
<feature type="domain" description="Calcineurin-like phosphoesterase" evidence="1">
    <location>
        <begin position="12"/>
        <end position="206"/>
    </location>
</feature>
<dbReference type="PIRSF" id="PIRSF033094">
    <property type="entry name" value="Pesterase_CT488"/>
    <property type="match status" value="1"/>
</dbReference>
<name>W1WRS6_9ZZZZ</name>
<dbReference type="AlphaFoldDB" id="W1WRS6"/>
<sequence length="240" mass="27780">MFEKGDEFMGLYAIGDLHFSTENPKPMNIFGDNWDNHEKKIVDNWSETVKDDDTVLVLGDTSWAMNLNEAESDLDIIESLPGKKIFIKGNHDYWWSSLSKINAVYESDDMNFIQNGYFTYGDYAICGSRGWLCPNEVKFDSNDMKIYRREVLRLEMSIQSAIQNGCNNIIVITHYPPTNDQLEESEFTKLYEKYNVKKVIYGHLHGKESFEMGLKGIRNGIEYILASSDYLDFKLIKVLD</sequence>
<dbReference type="PANTHER" id="PTHR31302">
    <property type="entry name" value="TRANSMEMBRANE PROTEIN WITH METALLOPHOSPHOESTERASE DOMAIN-RELATED"/>
    <property type="match status" value="1"/>
</dbReference>
<dbReference type="InterPro" id="IPR014578">
    <property type="entry name" value="Pesterase_CT488"/>
</dbReference>
<protein>
    <recommendedName>
        <fullName evidence="1">Calcineurin-like phosphoesterase domain-containing protein</fullName>
    </recommendedName>
</protein>
<gene>
    <name evidence="2" type="ORF">Q604_UNBC18371G0009</name>
</gene>
<dbReference type="EMBL" id="AZMM01018371">
    <property type="protein sequence ID" value="ETJ20892.1"/>
    <property type="molecule type" value="Genomic_DNA"/>
</dbReference>
<accession>W1WRS6</accession>
<dbReference type="PANTHER" id="PTHR31302:SF22">
    <property type="entry name" value="PHOSPHOESTERASE"/>
    <property type="match status" value="1"/>
</dbReference>